<dbReference type="PANTHER" id="PTHR34585:SF22">
    <property type="entry name" value="HELIX-TURN-HELIX DOMAIN-CONTAINING PROTEIN"/>
    <property type="match status" value="1"/>
</dbReference>
<protein>
    <submittedName>
        <fullName evidence="2">Helix-turn-helix domain-containing protein</fullName>
    </submittedName>
</protein>
<proteinExistence type="predicted"/>
<dbReference type="EMBL" id="JAULSJ010000015">
    <property type="protein sequence ID" value="MDO3425513.1"/>
    <property type="molecule type" value="Genomic_DNA"/>
</dbReference>
<gene>
    <name evidence="2" type="ORF">QWT87_11495</name>
</gene>
<evidence type="ECO:0000259" key="1">
    <source>
        <dbReference type="Pfam" id="PF12728"/>
    </source>
</evidence>
<dbReference type="RefSeq" id="WP_302716197.1">
    <property type="nucleotide sequence ID" value="NZ_JAULSJ010000015.1"/>
</dbReference>
<organism evidence="2 3">
    <name type="scientific">Chryseobacterium urinae</name>
    <dbReference type="NCBI Taxonomy" id="3058400"/>
    <lineage>
        <taxon>Bacteria</taxon>
        <taxon>Pseudomonadati</taxon>
        <taxon>Bacteroidota</taxon>
        <taxon>Flavobacteriia</taxon>
        <taxon>Flavobacteriales</taxon>
        <taxon>Weeksellaceae</taxon>
        <taxon>Chryseobacterium group</taxon>
        <taxon>Chryseobacterium</taxon>
    </lineage>
</organism>
<dbReference type="Proteomes" id="UP001168128">
    <property type="component" value="Unassembled WGS sequence"/>
</dbReference>
<evidence type="ECO:0000313" key="3">
    <source>
        <dbReference type="Proteomes" id="UP001168128"/>
    </source>
</evidence>
<comment type="caution">
    <text evidence="2">The sequence shown here is derived from an EMBL/GenBank/DDBJ whole genome shotgun (WGS) entry which is preliminary data.</text>
</comment>
<dbReference type="Pfam" id="PF12728">
    <property type="entry name" value="HTH_17"/>
    <property type="match status" value="1"/>
</dbReference>
<accession>A0ABT8U7C5</accession>
<evidence type="ECO:0000313" key="2">
    <source>
        <dbReference type="EMBL" id="MDO3425513.1"/>
    </source>
</evidence>
<name>A0ABT8U7C5_9FLAO</name>
<sequence>MDYNFDNKKFPPQVFVIDSISFYKLLKQATEKLLSEQKEKKEWLTASECMAKLNIRRTTLSKLRQTGAISYSKFGRKILYNAKSLELYLQENQLERF</sequence>
<feature type="domain" description="Helix-turn-helix" evidence="1">
    <location>
        <begin position="43"/>
        <end position="92"/>
    </location>
</feature>
<dbReference type="InterPro" id="IPR009061">
    <property type="entry name" value="DNA-bd_dom_put_sf"/>
</dbReference>
<reference evidence="2" key="1">
    <citation type="submission" date="2023-07" db="EMBL/GenBank/DDBJ databases">
        <title>AMR profile of multidrug- resistance Chryseobacterium gambrini related strain.</title>
        <authorList>
            <person name="Kirdat K."/>
            <person name="Bhatt A."/>
            <person name="Kuyare S."/>
            <person name="Yadav A."/>
        </authorList>
    </citation>
    <scope>NUCLEOTIDE SEQUENCE</scope>
    <source>
        <strain evidence="2">APV-1</strain>
    </source>
</reference>
<dbReference type="InterPro" id="IPR041657">
    <property type="entry name" value="HTH_17"/>
</dbReference>
<dbReference type="PANTHER" id="PTHR34585">
    <property type="match status" value="1"/>
</dbReference>
<dbReference type="SUPFAM" id="SSF46955">
    <property type="entry name" value="Putative DNA-binding domain"/>
    <property type="match status" value="1"/>
</dbReference>
<keyword evidence="3" id="KW-1185">Reference proteome</keyword>